<evidence type="ECO:0000313" key="11">
    <source>
        <dbReference type="Proteomes" id="UP000221369"/>
    </source>
</evidence>
<dbReference type="CDD" id="cd06261">
    <property type="entry name" value="TM_PBP2"/>
    <property type="match status" value="1"/>
</dbReference>
<comment type="caution">
    <text evidence="10">The sequence shown here is derived from an EMBL/GenBank/DDBJ whole genome shotgun (WGS) entry which is preliminary data.</text>
</comment>
<evidence type="ECO:0000256" key="7">
    <source>
        <dbReference type="RuleBase" id="RU363032"/>
    </source>
</evidence>
<comment type="similarity">
    <text evidence="7">Belongs to the binding-protein-dependent transport system permease family.</text>
</comment>
<keyword evidence="5 7" id="KW-1133">Transmembrane helix</keyword>
<dbReference type="InterPro" id="IPR000515">
    <property type="entry name" value="MetI-like"/>
</dbReference>
<comment type="subcellular location">
    <subcellularLocation>
        <location evidence="1 7">Cell membrane</location>
        <topology evidence="1 7">Multi-pass membrane protein</topology>
    </subcellularLocation>
</comment>
<evidence type="ECO:0000256" key="2">
    <source>
        <dbReference type="ARBA" id="ARBA00022448"/>
    </source>
</evidence>
<protein>
    <submittedName>
        <fullName evidence="10">Carbohydrate ABC transporter membrane protein 1 (CUT1 family)</fullName>
    </submittedName>
</protein>
<gene>
    <name evidence="10" type="ORF">ATJ78_1625</name>
</gene>
<evidence type="ECO:0000256" key="5">
    <source>
        <dbReference type="ARBA" id="ARBA00022989"/>
    </source>
</evidence>
<evidence type="ECO:0000256" key="8">
    <source>
        <dbReference type="SAM" id="MobiDB-lite"/>
    </source>
</evidence>
<name>A0A2A9DXP0_9MICO</name>
<dbReference type="GO" id="GO:0055085">
    <property type="term" value="P:transmembrane transport"/>
    <property type="evidence" value="ECO:0007669"/>
    <property type="project" value="InterPro"/>
</dbReference>
<feature type="domain" description="ABC transmembrane type-1" evidence="9">
    <location>
        <begin position="93"/>
        <end position="306"/>
    </location>
</feature>
<keyword evidence="11" id="KW-1185">Reference proteome</keyword>
<evidence type="ECO:0000256" key="3">
    <source>
        <dbReference type="ARBA" id="ARBA00022475"/>
    </source>
</evidence>
<dbReference type="Gene3D" id="1.10.3720.10">
    <property type="entry name" value="MetI-like"/>
    <property type="match status" value="1"/>
</dbReference>
<dbReference type="AlphaFoldDB" id="A0A2A9DXP0"/>
<feature type="region of interest" description="Disordered" evidence="8">
    <location>
        <begin position="1"/>
        <end position="24"/>
    </location>
</feature>
<dbReference type="RefSeq" id="WP_098407114.1">
    <property type="nucleotide sequence ID" value="NZ_PDJE01000001.1"/>
</dbReference>
<dbReference type="PROSITE" id="PS50928">
    <property type="entry name" value="ABC_TM1"/>
    <property type="match status" value="1"/>
</dbReference>
<feature type="transmembrane region" description="Helical" evidence="7">
    <location>
        <begin position="128"/>
        <end position="150"/>
    </location>
</feature>
<dbReference type="EMBL" id="PDJE01000001">
    <property type="protein sequence ID" value="PFG30689.1"/>
    <property type="molecule type" value="Genomic_DNA"/>
</dbReference>
<keyword evidence="3" id="KW-1003">Cell membrane</keyword>
<accession>A0A2A9DXP0</accession>
<evidence type="ECO:0000259" key="9">
    <source>
        <dbReference type="PROSITE" id="PS50928"/>
    </source>
</evidence>
<dbReference type="GO" id="GO:0005886">
    <property type="term" value="C:plasma membrane"/>
    <property type="evidence" value="ECO:0007669"/>
    <property type="project" value="UniProtKB-SubCell"/>
</dbReference>
<feature type="transmembrane region" description="Helical" evidence="7">
    <location>
        <begin position="289"/>
        <end position="311"/>
    </location>
</feature>
<evidence type="ECO:0000256" key="6">
    <source>
        <dbReference type="ARBA" id="ARBA00023136"/>
    </source>
</evidence>
<proteinExistence type="inferred from homology"/>
<organism evidence="10 11">
    <name type="scientific">Paramicrobacterium agarici</name>
    <dbReference type="NCBI Taxonomy" id="630514"/>
    <lineage>
        <taxon>Bacteria</taxon>
        <taxon>Bacillati</taxon>
        <taxon>Actinomycetota</taxon>
        <taxon>Actinomycetes</taxon>
        <taxon>Micrococcales</taxon>
        <taxon>Microbacteriaceae</taxon>
        <taxon>Paramicrobacterium</taxon>
    </lineage>
</organism>
<evidence type="ECO:0000256" key="4">
    <source>
        <dbReference type="ARBA" id="ARBA00022692"/>
    </source>
</evidence>
<sequence length="316" mass="34284">MSIEARPAAGSLPPSQPGQGKRTKTRLRRRIDLLPYALITPLIVFIIVLALVPAGMTLVQSFYKAQPLNPPNSFVGLGNFFRLFADDTVVSSMVNTGWYVLIGVVLSTVLGIFMAVTLQKPFRGRSILIAVLILPWALPGVVEGIVWSGIWDSNTGLLNSVLTSLHLIDTYQVFLGQNQFVTILLIEIVQVWQMTPLSTLLILAALQNIPGELYEAAALDGATGWEAFLRVTLPLARPGIAVAMVQAVIATLNVFDQPFVLNGAAATGASVTQQIYFVSFQNLDFGQGYALSLLVTIVTVAISLVIVRLVYRTVEF</sequence>
<dbReference type="InterPro" id="IPR035906">
    <property type="entry name" value="MetI-like_sf"/>
</dbReference>
<reference evidence="10 11" key="1">
    <citation type="submission" date="2017-10" db="EMBL/GenBank/DDBJ databases">
        <title>Sequencing the genomes of 1000 actinobacteria strains.</title>
        <authorList>
            <person name="Klenk H.-P."/>
        </authorList>
    </citation>
    <scope>NUCLEOTIDE SEQUENCE [LARGE SCALE GENOMIC DNA]</scope>
    <source>
        <strain evidence="10 11">DSM 21798</strain>
    </source>
</reference>
<keyword evidence="2 7" id="KW-0813">Transport</keyword>
<feature type="transmembrane region" description="Helical" evidence="7">
    <location>
        <begin position="33"/>
        <end position="54"/>
    </location>
</feature>
<dbReference type="PANTHER" id="PTHR43005">
    <property type="entry name" value="BLR7065 PROTEIN"/>
    <property type="match status" value="1"/>
</dbReference>
<evidence type="ECO:0000256" key="1">
    <source>
        <dbReference type="ARBA" id="ARBA00004651"/>
    </source>
</evidence>
<keyword evidence="6 7" id="KW-0472">Membrane</keyword>
<dbReference type="SUPFAM" id="SSF161098">
    <property type="entry name" value="MetI-like"/>
    <property type="match status" value="1"/>
</dbReference>
<dbReference type="Proteomes" id="UP000221369">
    <property type="component" value="Unassembled WGS sequence"/>
</dbReference>
<dbReference type="PANTHER" id="PTHR43005:SF1">
    <property type="entry name" value="SPERMIDINE_PUTRESCINE TRANSPORT SYSTEM PERMEASE PROTEIN"/>
    <property type="match status" value="1"/>
</dbReference>
<dbReference type="Pfam" id="PF00528">
    <property type="entry name" value="BPD_transp_1"/>
    <property type="match status" value="1"/>
</dbReference>
<feature type="transmembrane region" description="Helical" evidence="7">
    <location>
        <begin position="97"/>
        <end position="116"/>
    </location>
</feature>
<keyword evidence="4 7" id="KW-0812">Transmembrane</keyword>
<evidence type="ECO:0000313" key="10">
    <source>
        <dbReference type="EMBL" id="PFG30689.1"/>
    </source>
</evidence>